<dbReference type="InterPro" id="IPR027417">
    <property type="entry name" value="P-loop_NTPase"/>
</dbReference>
<dbReference type="Gene3D" id="3.40.50.1820">
    <property type="entry name" value="alpha/beta hydrolase"/>
    <property type="match status" value="1"/>
</dbReference>
<organism evidence="5 6">
    <name type="scientific">Trichoderma harzianum CBS 226.95</name>
    <dbReference type="NCBI Taxonomy" id="983964"/>
    <lineage>
        <taxon>Eukaryota</taxon>
        <taxon>Fungi</taxon>
        <taxon>Dikarya</taxon>
        <taxon>Ascomycota</taxon>
        <taxon>Pezizomycotina</taxon>
        <taxon>Sordariomycetes</taxon>
        <taxon>Hypocreomycetidae</taxon>
        <taxon>Hypocreales</taxon>
        <taxon>Hypocreaceae</taxon>
        <taxon>Trichoderma</taxon>
    </lineage>
</organism>
<dbReference type="Pfam" id="PF12796">
    <property type="entry name" value="Ank_2"/>
    <property type="match status" value="2"/>
</dbReference>
<evidence type="ECO:0000259" key="4">
    <source>
        <dbReference type="Pfam" id="PF24883"/>
    </source>
</evidence>
<gene>
    <name evidence="5" type="ORF">M431DRAFT_522241</name>
</gene>
<dbReference type="PANTHER" id="PTHR10039">
    <property type="entry name" value="AMELOGENIN"/>
    <property type="match status" value="1"/>
</dbReference>
<dbReference type="Gene3D" id="3.40.50.300">
    <property type="entry name" value="P-loop containing nucleotide triphosphate hydrolases"/>
    <property type="match status" value="1"/>
</dbReference>
<evidence type="ECO:0000313" key="5">
    <source>
        <dbReference type="EMBL" id="PTB52198.1"/>
    </source>
</evidence>
<dbReference type="GeneID" id="36629069"/>
<dbReference type="InterPro" id="IPR036770">
    <property type="entry name" value="Ankyrin_rpt-contain_sf"/>
</dbReference>
<dbReference type="RefSeq" id="XP_024771875.1">
    <property type="nucleotide sequence ID" value="XM_024920500.1"/>
</dbReference>
<keyword evidence="1" id="KW-0677">Repeat</keyword>
<feature type="repeat" description="ANK" evidence="2">
    <location>
        <begin position="856"/>
        <end position="888"/>
    </location>
</feature>
<dbReference type="STRING" id="983964.A0A2T4A584"/>
<evidence type="ECO:0008006" key="7">
    <source>
        <dbReference type="Google" id="ProtNLM"/>
    </source>
</evidence>
<reference evidence="5 6" key="1">
    <citation type="submission" date="2016-07" db="EMBL/GenBank/DDBJ databases">
        <title>Multiple horizontal gene transfer events from other fungi enriched the ability of initially mycotrophic Trichoderma (Ascomycota) to feed on dead plant biomass.</title>
        <authorList>
            <consortium name="DOE Joint Genome Institute"/>
            <person name="Aerts A."/>
            <person name="Atanasova L."/>
            <person name="Chenthamara K."/>
            <person name="Zhang J."/>
            <person name="Grujic M."/>
            <person name="Henrissat B."/>
            <person name="Kuo A."/>
            <person name="Salamov A."/>
            <person name="Lipzen A."/>
            <person name="Labutti K."/>
            <person name="Barry K."/>
            <person name="Miao Y."/>
            <person name="Rahimi M.J."/>
            <person name="Shen Q."/>
            <person name="Grigoriev I.V."/>
            <person name="Kubicek C.P."/>
            <person name="Druzhinina I.S."/>
        </authorList>
    </citation>
    <scope>NUCLEOTIDE SEQUENCE [LARGE SCALE GENOMIC DNA]</scope>
    <source>
        <strain evidence="5 6">CBS 226.95</strain>
    </source>
</reference>
<dbReference type="InterPro" id="IPR056884">
    <property type="entry name" value="NPHP3-like_N"/>
</dbReference>
<proteinExistence type="predicted"/>
<evidence type="ECO:0000313" key="6">
    <source>
        <dbReference type="Proteomes" id="UP000241690"/>
    </source>
</evidence>
<dbReference type="SUPFAM" id="SSF48403">
    <property type="entry name" value="Ankyrin repeat"/>
    <property type="match status" value="1"/>
</dbReference>
<dbReference type="InterPro" id="IPR054471">
    <property type="entry name" value="GPIID_WHD"/>
</dbReference>
<dbReference type="SUPFAM" id="SSF52540">
    <property type="entry name" value="P-loop containing nucleoside triphosphate hydrolases"/>
    <property type="match status" value="1"/>
</dbReference>
<dbReference type="Pfam" id="PF22939">
    <property type="entry name" value="WHD_GPIID"/>
    <property type="match status" value="1"/>
</dbReference>
<name>A0A2T4A584_TRIHA</name>
<evidence type="ECO:0000256" key="2">
    <source>
        <dbReference type="PROSITE-ProRule" id="PRU00023"/>
    </source>
</evidence>
<dbReference type="EMBL" id="KZ679684">
    <property type="protein sequence ID" value="PTB52198.1"/>
    <property type="molecule type" value="Genomic_DNA"/>
</dbReference>
<dbReference type="PANTHER" id="PTHR10039:SF5">
    <property type="entry name" value="NACHT DOMAIN-CONTAINING PROTEIN"/>
    <property type="match status" value="1"/>
</dbReference>
<feature type="domain" description="GPI inositol-deacylase winged helix" evidence="3">
    <location>
        <begin position="569"/>
        <end position="654"/>
    </location>
</feature>
<evidence type="ECO:0000256" key="1">
    <source>
        <dbReference type="ARBA" id="ARBA00022737"/>
    </source>
</evidence>
<feature type="repeat" description="ANK" evidence="2">
    <location>
        <begin position="890"/>
        <end position="922"/>
    </location>
</feature>
<dbReference type="SUPFAM" id="SSF53474">
    <property type="entry name" value="alpha/beta-Hydrolases"/>
    <property type="match status" value="1"/>
</dbReference>
<feature type="repeat" description="ANK" evidence="2">
    <location>
        <begin position="804"/>
        <end position="836"/>
    </location>
</feature>
<dbReference type="PROSITE" id="PS50088">
    <property type="entry name" value="ANK_REPEAT"/>
    <property type="match status" value="3"/>
</dbReference>
<dbReference type="Gene3D" id="1.25.40.20">
    <property type="entry name" value="Ankyrin repeat-containing domain"/>
    <property type="match status" value="3"/>
</dbReference>
<keyword evidence="2" id="KW-0040">ANK repeat</keyword>
<evidence type="ECO:0000259" key="3">
    <source>
        <dbReference type="Pfam" id="PF22939"/>
    </source>
</evidence>
<dbReference type="Pfam" id="PF24883">
    <property type="entry name" value="NPHP3_N"/>
    <property type="match status" value="1"/>
</dbReference>
<keyword evidence="6" id="KW-1185">Reference proteome</keyword>
<dbReference type="InterPro" id="IPR029058">
    <property type="entry name" value="AB_hydrolase_fold"/>
</dbReference>
<dbReference type="InterPro" id="IPR002110">
    <property type="entry name" value="Ankyrin_rpt"/>
</dbReference>
<feature type="domain" description="Nephrocystin 3-like N-terminal" evidence="4">
    <location>
        <begin position="282"/>
        <end position="462"/>
    </location>
</feature>
<dbReference type="Proteomes" id="UP000241690">
    <property type="component" value="Unassembled WGS sequence"/>
</dbReference>
<protein>
    <recommendedName>
        <fullName evidence="7">NACHT domain-containing protein</fullName>
    </recommendedName>
</protein>
<dbReference type="PROSITE" id="PS50297">
    <property type="entry name" value="ANK_REP_REGION"/>
    <property type="match status" value="3"/>
</dbReference>
<dbReference type="SMART" id="SM00248">
    <property type="entry name" value="ANK"/>
    <property type="match status" value="4"/>
</dbReference>
<dbReference type="AlphaFoldDB" id="A0A2T4A584"/>
<sequence length="933" mass="105285">MWLRDALPRGITSDSGERIARIMVYGYESSLPNSNNFQNLKDLGTALHSDLRALISYGSFKPIVFIAHSLGGLIVKQFLISLSKSIDDVDQRLRDAIYGIAFFGVPHDGMDIRSLIPMAGDGPNRFLLESIGFTNSQILSIHQREFSEALGVKGEFEIISFYETRLSPTALQDNKSGKWTMSGEPAVVVSKASATHCRPWEDRPEYICAINRTHSEMVKFSEEDFEYEKVLGRIKSLTQRAITTRRRQISPRLSPEEQKCLHSLAFRQMQDRDNDIEHAVPGTCEWLLKHDTYINWATSNRSLLWIKGKPGAGKSTLLKYALGKQRDILGAGGNDLVMSFFFHARGDDLQKTPLGFLRSLLHQMLKQAPEALFDLVSVYQQKCKGMGDPPEKWQWHLAELWSFFKSSLPRILTDRSIWLFIDALDECGESYAKNLVRRFTRLLKKLPPHPAHIHFHICFTCRHYPILSSQDLFEICLEMENKNDIATYVQSELQLSSFEEPTAFVIRSLIIVRACGVFLWARLVAQQVRDLELNGAGSNKIEKTIRRIPKSLHELYKELIRDMGLTSLRLIQWVCFATRPLSTEELRWALVIDARFSSLQECQRSENYIPDNRRMNQRLIKLSRGLVEVTPGSETEVVQFIHQSVKDFFTNERLVTLDDTSSSVDESIGMAHFELNHGYVYPHTVGFAFPFLDYATTSWASHSRQSDSMDVPQAALLELFAWPSNDIIDTWEYVFYRSYPYSLDCPPAKTTLVHVAARYGMVSTLTAVLESGAQTDMYINSKDADSQTPLLWAAKEGHDAIVRDSMTPLSWAARNGHEAVAKLLVGAGAQIDWKDSWIPRAYIPGTRGFALPPDGNGQTPLIWAAMNGHEAVTRVLLDAGAEVDSRGRMDNWTALSWAADNGHEGIVKLLLAAGAQVDAKWDGLKSSIGSPLD</sequence>
<accession>A0A2T4A584</accession>
<dbReference type="PRINTS" id="PR01415">
    <property type="entry name" value="ANKYRIN"/>
</dbReference>